<reference evidence="1" key="1">
    <citation type="journal article" date="2021" name="New Phytol.">
        <title>Evolutionary innovations through gain and loss of genes in the ectomycorrhizal Boletales.</title>
        <authorList>
            <person name="Wu G."/>
            <person name="Miyauchi S."/>
            <person name="Morin E."/>
            <person name="Kuo A."/>
            <person name="Drula E."/>
            <person name="Varga T."/>
            <person name="Kohler A."/>
            <person name="Feng B."/>
            <person name="Cao Y."/>
            <person name="Lipzen A."/>
            <person name="Daum C."/>
            <person name="Hundley H."/>
            <person name="Pangilinan J."/>
            <person name="Johnson J."/>
            <person name="Barry K."/>
            <person name="LaButti K."/>
            <person name="Ng V."/>
            <person name="Ahrendt S."/>
            <person name="Min B."/>
            <person name="Choi I.G."/>
            <person name="Park H."/>
            <person name="Plett J.M."/>
            <person name="Magnuson J."/>
            <person name="Spatafora J.W."/>
            <person name="Nagy L.G."/>
            <person name="Henrissat B."/>
            <person name="Grigoriev I.V."/>
            <person name="Yang Z.L."/>
            <person name="Xu J."/>
            <person name="Martin F.M."/>
        </authorList>
    </citation>
    <scope>NUCLEOTIDE SEQUENCE</scope>
    <source>
        <strain evidence="1">KUC20120723A-06</strain>
    </source>
</reference>
<evidence type="ECO:0000313" key="1">
    <source>
        <dbReference type="EMBL" id="KAH7924243.1"/>
    </source>
</evidence>
<gene>
    <name evidence="1" type="ORF">BV22DRAFT_525535</name>
</gene>
<sequence>MAYTTSEPAVLQYSQELAAYTLKQLDSWRTSLELKGAKDRAVTPVGDKRRSKGRIYSDRIAINPQHCFIPSRELATRTESAGHHESMTIAARFAHFNSFDSSPILYPRCAVLRLLHFTTVPHYCLCIATPSVTIASPESSSRFTSLSMALILFLLFGLSTGDWLFPTFADNQLRAQAPFESTNFNGAVFAP</sequence>
<dbReference type="Proteomes" id="UP000790709">
    <property type="component" value="Unassembled WGS sequence"/>
</dbReference>
<evidence type="ECO:0000313" key="2">
    <source>
        <dbReference type="Proteomes" id="UP000790709"/>
    </source>
</evidence>
<proteinExistence type="predicted"/>
<organism evidence="1 2">
    <name type="scientific">Leucogyrophana mollusca</name>
    <dbReference type="NCBI Taxonomy" id="85980"/>
    <lineage>
        <taxon>Eukaryota</taxon>
        <taxon>Fungi</taxon>
        <taxon>Dikarya</taxon>
        <taxon>Basidiomycota</taxon>
        <taxon>Agaricomycotina</taxon>
        <taxon>Agaricomycetes</taxon>
        <taxon>Agaricomycetidae</taxon>
        <taxon>Boletales</taxon>
        <taxon>Boletales incertae sedis</taxon>
        <taxon>Leucogyrophana</taxon>
    </lineage>
</organism>
<accession>A0ACB8BG47</accession>
<comment type="caution">
    <text evidence="1">The sequence shown here is derived from an EMBL/GenBank/DDBJ whole genome shotgun (WGS) entry which is preliminary data.</text>
</comment>
<dbReference type="EMBL" id="MU266430">
    <property type="protein sequence ID" value="KAH7924243.1"/>
    <property type="molecule type" value="Genomic_DNA"/>
</dbReference>
<name>A0ACB8BG47_9AGAM</name>
<keyword evidence="2" id="KW-1185">Reference proteome</keyword>
<protein>
    <submittedName>
        <fullName evidence="1">Uncharacterized protein</fullName>
    </submittedName>
</protein>